<evidence type="ECO:0000313" key="4">
    <source>
        <dbReference type="Proteomes" id="UP001501474"/>
    </source>
</evidence>
<feature type="transmembrane region" description="Helical" evidence="1">
    <location>
        <begin position="71"/>
        <end position="91"/>
    </location>
</feature>
<reference evidence="3 4" key="1">
    <citation type="journal article" date="2019" name="Int. J. Syst. Evol. Microbiol.">
        <title>The Global Catalogue of Microorganisms (GCM) 10K type strain sequencing project: providing services to taxonomists for standard genome sequencing and annotation.</title>
        <authorList>
            <consortium name="The Broad Institute Genomics Platform"/>
            <consortium name="The Broad Institute Genome Sequencing Center for Infectious Disease"/>
            <person name="Wu L."/>
            <person name="Ma J."/>
        </authorList>
    </citation>
    <scope>NUCLEOTIDE SEQUENCE [LARGE SCALE GENOMIC DNA]</scope>
    <source>
        <strain evidence="3 4">JCM 3053</strain>
    </source>
</reference>
<dbReference type="Pfam" id="PF20182">
    <property type="entry name" value="DUF6545"/>
    <property type="match status" value="1"/>
</dbReference>
<comment type="caution">
    <text evidence="3">The sequence shown here is derived from an EMBL/GenBank/DDBJ whole genome shotgun (WGS) entry which is preliminary data.</text>
</comment>
<keyword evidence="1" id="KW-1133">Transmembrane helix</keyword>
<dbReference type="InterPro" id="IPR050039">
    <property type="entry name" value="MAB_1171c-like"/>
</dbReference>
<keyword evidence="4" id="KW-1185">Reference proteome</keyword>
<evidence type="ECO:0000313" key="3">
    <source>
        <dbReference type="EMBL" id="GAA2230010.1"/>
    </source>
</evidence>
<gene>
    <name evidence="3" type="ORF">GCM10010104_23910</name>
</gene>
<feature type="transmembrane region" description="Helical" evidence="1">
    <location>
        <begin position="181"/>
        <end position="205"/>
    </location>
</feature>
<accession>A0ABN3DFU3</accession>
<feature type="transmembrane region" description="Helical" evidence="1">
    <location>
        <begin position="6"/>
        <end position="27"/>
    </location>
</feature>
<sequence length="400" mass="43293">MTAIRPYEVVLLVPMWSLTIHTAYRAVRRHAEPKSAPSQLLAGVVALVTLSVTVGVPAVRRVIDTVTGVQSITNVFSHLFGMSAITCLTAFVRQTSATAGTTPGSRTRDWLPLPAAAAALGTAFLLTPRPSGEQYLLTTGHSAAHTAYWATYIGYVIWGVTAIGVMCLRHHKHARPGPLRTSLNLIGTGAATAAVYVLHRCAYLILRDFGIPLFEDAVVVPTTQVLLTGTLLMFSAGIVWPTLADRRRVCADRRRLRRLQPLWQMLTDAVPEVVLPLPAPLRTQPELVLYRYQIEISDAILALGPFRSSTVEMTAREQLSAQGFTGPRLAAATEAVVLRCAIARAFLTQPTTPPKHPEPSLGAIAHSSDPLEWLEPLAAHCQHPLVRRISSALTAPTGKS</sequence>
<proteinExistence type="predicted"/>
<keyword evidence="1" id="KW-0812">Transmembrane</keyword>
<dbReference type="EMBL" id="BAAART010000055">
    <property type="protein sequence ID" value="GAA2230010.1"/>
    <property type="molecule type" value="Genomic_DNA"/>
</dbReference>
<feature type="transmembrane region" description="Helical" evidence="1">
    <location>
        <begin position="147"/>
        <end position="169"/>
    </location>
</feature>
<feature type="transmembrane region" description="Helical" evidence="1">
    <location>
        <begin position="39"/>
        <end position="59"/>
    </location>
</feature>
<organism evidence="3 4">
    <name type="scientific">Streptomyces indiaensis</name>
    <dbReference type="NCBI Taxonomy" id="284033"/>
    <lineage>
        <taxon>Bacteria</taxon>
        <taxon>Bacillati</taxon>
        <taxon>Actinomycetota</taxon>
        <taxon>Actinomycetes</taxon>
        <taxon>Kitasatosporales</taxon>
        <taxon>Streptomycetaceae</taxon>
        <taxon>Streptomyces</taxon>
    </lineage>
</organism>
<evidence type="ECO:0000256" key="1">
    <source>
        <dbReference type="SAM" id="Phobius"/>
    </source>
</evidence>
<feature type="transmembrane region" description="Helical" evidence="1">
    <location>
        <begin position="225"/>
        <end position="244"/>
    </location>
</feature>
<keyword evidence="1" id="KW-0472">Membrane</keyword>
<dbReference type="Proteomes" id="UP001501474">
    <property type="component" value="Unassembled WGS sequence"/>
</dbReference>
<dbReference type="NCBIfam" id="NF042915">
    <property type="entry name" value="MAB_1171c_fam"/>
    <property type="match status" value="1"/>
</dbReference>
<protein>
    <recommendedName>
        <fullName evidence="2">DUF6545 domain-containing protein</fullName>
    </recommendedName>
</protein>
<dbReference type="InterPro" id="IPR046675">
    <property type="entry name" value="DUF6545"/>
</dbReference>
<evidence type="ECO:0000259" key="2">
    <source>
        <dbReference type="Pfam" id="PF20182"/>
    </source>
</evidence>
<feature type="domain" description="DUF6545" evidence="2">
    <location>
        <begin position="250"/>
        <end position="374"/>
    </location>
</feature>
<name>A0ABN3DFU3_9ACTN</name>